<dbReference type="AlphaFoldDB" id="A0A0D7A5V4"/>
<evidence type="ECO:0000313" key="2">
    <source>
        <dbReference type="EMBL" id="KIY45291.1"/>
    </source>
</evidence>
<reference evidence="2 3" key="1">
    <citation type="journal article" date="2015" name="Fungal Genet. Biol.">
        <title>Evolution of novel wood decay mechanisms in Agaricales revealed by the genome sequences of Fistulina hepatica and Cylindrobasidium torrendii.</title>
        <authorList>
            <person name="Floudas D."/>
            <person name="Held B.W."/>
            <person name="Riley R."/>
            <person name="Nagy L.G."/>
            <person name="Koehler G."/>
            <person name="Ransdell A.S."/>
            <person name="Younus H."/>
            <person name="Chow J."/>
            <person name="Chiniquy J."/>
            <person name="Lipzen A."/>
            <person name="Tritt A."/>
            <person name="Sun H."/>
            <person name="Haridas S."/>
            <person name="LaButti K."/>
            <person name="Ohm R.A."/>
            <person name="Kues U."/>
            <person name="Blanchette R.A."/>
            <person name="Grigoriev I.V."/>
            <person name="Minto R.E."/>
            <person name="Hibbett D.S."/>
        </authorList>
    </citation>
    <scope>NUCLEOTIDE SEQUENCE [LARGE SCALE GENOMIC DNA]</scope>
    <source>
        <strain evidence="2 3">ATCC 64428</strain>
    </source>
</reference>
<evidence type="ECO:0000256" key="1">
    <source>
        <dbReference type="SAM" id="Phobius"/>
    </source>
</evidence>
<keyword evidence="1" id="KW-0812">Transmembrane</keyword>
<keyword evidence="1" id="KW-0472">Membrane</keyword>
<organism evidence="2 3">
    <name type="scientific">Fistulina hepatica ATCC 64428</name>
    <dbReference type="NCBI Taxonomy" id="1128425"/>
    <lineage>
        <taxon>Eukaryota</taxon>
        <taxon>Fungi</taxon>
        <taxon>Dikarya</taxon>
        <taxon>Basidiomycota</taxon>
        <taxon>Agaricomycotina</taxon>
        <taxon>Agaricomycetes</taxon>
        <taxon>Agaricomycetidae</taxon>
        <taxon>Agaricales</taxon>
        <taxon>Fistulinaceae</taxon>
        <taxon>Fistulina</taxon>
    </lineage>
</organism>
<accession>A0A0D7A5V4</accession>
<dbReference type="Proteomes" id="UP000054144">
    <property type="component" value="Unassembled WGS sequence"/>
</dbReference>
<evidence type="ECO:0000313" key="3">
    <source>
        <dbReference type="Proteomes" id="UP000054144"/>
    </source>
</evidence>
<protein>
    <recommendedName>
        <fullName evidence="4">Amino acid transporter transmembrane domain-containing protein</fullName>
    </recommendedName>
</protein>
<sequence length="69" mass="7382">ALLPKYINVMRGWLIFAIIGGCATAPCEIQGNAAALLAFLSAYCVFMSPTLAILVCDMRNPPTSAIVFF</sequence>
<evidence type="ECO:0008006" key="4">
    <source>
        <dbReference type="Google" id="ProtNLM"/>
    </source>
</evidence>
<dbReference type="EMBL" id="KN882059">
    <property type="protein sequence ID" value="KIY45291.1"/>
    <property type="molecule type" value="Genomic_DNA"/>
</dbReference>
<name>A0A0D7A5V4_9AGAR</name>
<gene>
    <name evidence="2" type="ORF">FISHEDRAFT_49609</name>
</gene>
<keyword evidence="1" id="KW-1133">Transmembrane helix</keyword>
<proteinExistence type="predicted"/>
<feature type="transmembrane region" description="Helical" evidence="1">
    <location>
        <begin position="34"/>
        <end position="56"/>
    </location>
</feature>
<dbReference type="Gene3D" id="1.10.4160.10">
    <property type="entry name" value="Hydantoin permease"/>
    <property type="match status" value="1"/>
</dbReference>
<feature type="non-terminal residue" evidence="2">
    <location>
        <position position="1"/>
    </location>
</feature>
<keyword evidence="3" id="KW-1185">Reference proteome</keyword>
<dbReference type="OrthoDB" id="2018619at2759"/>